<name>A0A139B004_GONPJ</name>
<accession>A0A139B004</accession>
<dbReference type="Gene3D" id="3.40.50.410">
    <property type="entry name" value="von Willebrand factor, type A domain"/>
    <property type="match status" value="1"/>
</dbReference>
<evidence type="ECO:0000313" key="2">
    <source>
        <dbReference type="EMBL" id="KXS22321.1"/>
    </source>
</evidence>
<dbReference type="OrthoDB" id="299997at2759"/>
<protein>
    <submittedName>
        <fullName evidence="2">VWA-like protein</fullName>
    </submittedName>
</protein>
<dbReference type="Pfam" id="PF13531">
    <property type="entry name" value="SBP_bac_11"/>
    <property type="match status" value="1"/>
</dbReference>
<organism evidence="2 3">
    <name type="scientific">Gonapodya prolifera (strain JEL478)</name>
    <name type="common">Monoblepharis prolifera</name>
    <dbReference type="NCBI Taxonomy" id="1344416"/>
    <lineage>
        <taxon>Eukaryota</taxon>
        <taxon>Fungi</taxon>
        <taxon>Fungi incertae sedis</taxon>
        <taxon>Chytridiomycota</taxon>
        <taxon>Chytridiomycota incertae sedis</taxon>
        <taxon>Monoblepharidomycetes</taxon>
        <taxon>Monoblepharidales</taxon>
        <taxon>Gonapodyaceae</taxon>
        <taxon>Gonapodya</taxon>
    </lineage>
</organism>
<dbReference type="InterPro" id="IPR050934">
    <property type="entry name" value="ITIH"/>
</dbReference>
<evidence type="ECO:0000313" key="3">
    <source>
        <dbReference type="Proteomes" id="UP000070544"/>
    </source>
</evidence>
<dbReference type="AlphaFoldDB" id="A0A139B004"/>
<dbReference type="SUPFAM" id="SSF53850">
    <property type="entry name" value="Periplasmic binding protein-like II"/>
    <property type="match status" value="1"/>
</dbReference>
<sequence length="535" mass="57522">MNAMANLFNSQNNKSGNKVIYVNITISSNLTDSGKPDAWTPANYLWVQQEYTRRSALNAAPIKNADVYAACPSTTTTPLGILMWRTFATALGWPNASIGFRDILQLASAPDGWAVKNHPEWGTFKFGHGHPEYSNSGRLSILAAITSFTNLTQAQPLTTDLVTAASTVTGLKNFASSVYHMGTNDQALLSLMLSKGTNYLHGMTTYESVILSTNTNTSQTIAEPVDFIYLSDGTFWQEHPYCVLDNMAWNTPEKIDGATQFLTFLRSSTAQARLPEFGLRPLASLAPNGSAGVTDLICNGAKTKFSTVNGVDCRKNQETIPLLQYPNATVMNTVVQTWYTAKKPVTVALVIDVSGSMGDDGKIGAARAAATLFINQLRDTDVLYLITFSTNYTILGPNTAATSNQTLAQTRSTYRNLVGGLVPNGNTALYDTVVVASQLVSAVRTNDKSAGLKRNYAVVLMTDGMDTTSVTSAPSAIAALPDGTESDQLHMFSIGFGTDADTTTLGAISKRTNAFYYPASTTDIAGVYFAISLEF</sequence>
<proteinExistence type="predicted"/>
<dbReference type="Proteomes" id="UP000070544">
    <property type="component" value="Unassembled WGS sequence"/>
</dbReference>
<evidence type="ECO:0000259" key="1">
    <source>
        <dbReference type="PROSITE" id="PS50234"/>
    </source>
</evidence>
<gene>
    <name evidence="2" type="ORF">M427DRAFT_169639</name>
</gene>
<dbReference type="Pfam" id="PF00092">
    <property type="entry name" value="VWA"/>
    <property type="match status" value="1"/>
</dbReference>
<dbReference type="InterPro" id="IPR002035">
    <property type="entry name" value="VWF_A"/>
</dbReference>
<feature type="domain" description="VWFA" evidence="1">
    <location>
        <begin position="346"/>
        <end position="531"/>
    </location>
</feature>
<dbReference type="SUPFAM" id="SSF53300">
    <property type="entry name" value="vWA-like"/>
    <property type="match status" value="1"/>
</dbReference>
<dbReference type="PANTHER" id="PTHR10338">
    <property type="entry name" value="INTER-ALPHA-TRYPSIN INHIBITOR HEAVY CHAIN FAMILY MEMBER"/>
    <property type="match status" value="1"/>
</dbReference>
<dbReference type="InterPro" id="IPR036465">
    <property type="entry name" value="vWFA_dom_sf"/>
</dbReference>
<dbReference type="SMART" id="SM00327">
    <property type="entry name" value="VWA"/>
    <property type="match status" value="1"/>
</dbReference>
<reference evidence="2 3" key="1">
    <citation type="journal article" date="2015" name="Genome Biol. Evol.">
        <title>Phylogenomic analyses indicate that early fungi evolved digesting cell walls of algal ancestors of land plants.</title>
        <authorList>
            <person name="Chang Y."/>
            <person name="Wang S."/>
            <person name="Sekimoto S."/>
            <person name="Aerts A.L."/>
            <person name="Choi C."/>
            <person name="Clum A."/>
            <person name="LaButti K.M."/>
            <person name="Lindquist E.A."/>
            <person name="Yee Ngan C."/>
            <person name="Ohm R.A."/>
            <person name="Salamov A.A."/>
            <person name="Grigoriev I.V."/>
            <person name="Spatafora J.W."/>
            <person name="Berbee M.L."/>
        </authorList>
    </citation>
    <scope>NUCLEOTIDE SEQUENCE [LARGE SCALE GENOMIC DNA]</scope>
    <source>
        <strain evidence="2 3">JEL478</strain>
    </source>
</reference>
<dbReference type="EMBL" id="KQ965731">
    <property type="protein sequence ID" value="KXS22321.1"/>
    <property type="molecule type" value="Genomic_DNA"/>
</dbReference>
<dbReference type="PROSITE" id="PS50234">
    <property type="entry name" value="VWFA"/>
    <property type="match status" value="1"/>
</dbReference>
<keyword evidence="3" id="KW-1185">Reference proteome</keyword>
<dbReference type="PANTHER" id="PTHR10338:SF108">
    <property type="entry name" value="INTER-ALPHA-TRYPSIN INHIBITOR HEAVY CHAIN H4-LIKE PROTEIN"/>
    <property type="match status" value="1"/>
</dbReference>